<evidence type="ECO:0000256" key="3">
    <source>
        <dbReference type="ARBA" id="ARBA00022840"/>
    </source>
</evidence>
<name>A0A5A7MYR9_9PROT</name>
<dbReference type="Gene3D" id="1.10.240.10">
    <property type="entry name" value="Tyrosyl-Transfer RNA Synthetase"/>
    <property type="match status" value="1"/>
</dbReference>
<evidence type="ECO:0000256" key="8">
    <source>
        <dbReference type="HAMAP-Rule" id="MF_02006"/>
    </source>
</evidence>
<dbReference type="GO" id="GO:0005524">
    <property type="term" value="F:ATP binding"/>
    <property type="evidence" value="ECO:0007669"/>
    <property type="project" value="UniProtKB-UniRule"/>
</dbReference>
<dbReference type="EMBL" id="BKCM01000008">
    <property type="protein sequence ID" value="GER01142.1"/>
    <property type="molecule type" value="Genomic_DNA"/>
</dbReference>
<keyword evidence="3 8" id="KW-0067">ATP-binding</keyword>
<dbReference type="PROSITE" id="PS50889">
    <property type="entry name" value="S4"/>
    <property type="match status" value="1"/>
</dbReference>
<feature type="binding site" evidence="8">
    <location>
        <position position="231"/>
    </location>
    <ligand>
        <name>ATP</name>
        <dbReference type="ChEBI" id="CHEBI:30616"/>
    </ligand>
</feature>
<evidence type="ECO:0000256" key="2">
    <source>
        <dbReference type="ARBA" id="ARBA00022741"/>
    </source>
</evidence>
<feature type="binding site" evidence="8">
    <location>
        <position position="168"/>
    </location>
    <ligand>
        <name>L-tyrosine</name>
        <dbReference type="ChEBI" id="CHEBI:58315"/>
    </ligand>
</feature>
<keyword evidence="4 9" id="KW-0694">RNA-binding</keyword>
<feature type="short sequence motif" description="'HIGH' region" evidence="8">
    <location>
        <begin position="36"/>
        <end position="45"/>
    </location>
</feature>
<dbReference type="EMBL" id="BKCL01000001">
    <property type="protein sequence ID" value="GEQ96862.1"/>
    <property type="molecule type" value="Genomic_DNA"/>
</dbReference>
<keyword evidence="14" id="KW-1185">Reference proteome</keyword>
<evidence type="ECO:0000313" key="13">
    <source>
        <dbReference type="Proteomes" id="UP000322084"/>
    </source>
</evidence>
<dbReference type="Proteomes" id="UP000325187">
    <property type="component" value="Unassembled WGS sequence"/>
</dbReference>
<feature type="short sequence motif" description="'KMSKS' region" evidence="8">
    <location>
        <begin position="228"/>
        <end position="232"/>
    </location>
</feature>
<evidence type="ECO:0000256" key="6">
    <source>
        <dbReference type="ARBA" id="ARBA00023146"/>
    </source>
</evidence>
<evidence type="ECO:0000313" key="11">
    <source>
        <dbReference type="EMBL" id="GEQ96862.1"/>
    </source>
</evidence>
<accession>A0A5A7MLJ5</accession>
<comment type="function">
    <text evidence="8">Catalyzes the attachment of tyrosine to tRNA(Tyr) in a two-step reaction: tyrosine is first activated by ATP to form Tyr-AMP and then transferred to the acceptor end of tRNA(Tyr).</text>
</comment>
<dbReference type="Gene3D" id="3.40.50.620">
    <property type="entry name" value="HUPs"/>
    <property type="match status" value="1"/>
</dbReference>
<comment type="catalytic activity">
    <reaction evidence="7 8">
        <text>tRNA(Tyr) + L-tyrosine + ATP = L-tyrosyl-tRNA(Tyr) + AMP + diphosphate + H(+)</text>
        <dbReference type="Rhea" id="RHEA:10220"/>
        <dbReference type="Rhea" id="RHEA-COMP:9706"/>
        <dbReference type="Rhea" id="RHEA-COMP:9707"/>
        <dbReference type="ChEBI" id="CHEBI:15378"/>
        <dbReference type="ChEBI" id="CHEBI:30616"/>
        <dbReference type="ChEBI" id="CHEBI:33019"/>
        <dbReference type="ChEBI" id="CHEBI:58315"/>
        <dbReference type="ChEBI" id="CHEBI:78442"/>
        <dbReference type="ChEBI" id="CHEBI:78536"/>
        <dbReference type="ChEBI" id="CHEBI:456215"/>
        <dbReference type="EC" id="6.1.1.1"/>
    </reaction>
</comment>
<dbReference type="HAMAP" id="MF_02006">
    <property type="entry name" value="Tyr_tRNA_synth_type1"/>
    <property type="match status" value="1"/>
</dbReference>
<evidence type="ECO:0000256" key="5">
    <source>
        <dbReference type="ARBA" id="ARBA00022917"/>
    </source>
</evidence>
<dbReference type="InterPro" id="IPR054608">
    <property type="entry name" value="SYY-like_C"/>
</dbReference>
<dbReference type="CDD" id="cd00165">
    <property type="entry name" value="S4"/>
    <property type="match status" value="1"/>
</dbReference>
<dbReference type="InterPro" id="IPR002305">
    <property type="entry name" value="aa-tRNA-synth_Ic"/>
</dbReference>
<dbReference type="GO" id="GO:0005829">
    <property type="term" value="C:cytosol"/>
    <property type="evidence" value="ECO:0007669"/>
    <property type="project" value="TreeGrafter"/>
</dbReference>
<evidence type="ECO:0000313" key="12">
    <source>
        <dbReference type="EMBL" id="GER01142.1"/>
    </source>
</evidence>
<dbReference type="NCBIfam" id="TIGR00234">
    <property type="entry name" value="tyrS"/>
    <property type="match status" value="1"/>
</dbReference>
<comment type="subcellular location">
    <subcellularLocation>
        <location evidence="8">Cytoplasm</location>
    </subcellularLocation>
</comment>
<dbReference type="InterPro" id="IPR002307">
    <property type="entry name" value="Tyr-tRNA-ligase"/>
</dbReference>
<comment type="similarity">
    <text evidence="8">Belongs to the class-I aminoacyl-tRNA synthetase family. TyrS type 1 subfamily.</text>
</comment>
<comment type="subunit">
    <text evidence="8">Homodimer.</text>
</comment>
<keyword evidence="5 8" id="KW-0648">Protein biosynthesis</keyword>
<dbReference type="Pfam" id="PF00579">
    <property type="entry name" value="tRNA-synt_1b"/>
    <property type="match status" value="1"/>
</dbReference>
<dbReference type="InterPro" id="IPR014729">
    <property type="entry name" value="Rossmann-like_a/b/a_fold"/>
</dbReference>
<dbReference type="EC" id="6.1.1.1" evidence="8"/>
<gene>
    <name evidence="8 12" type="primary">tyrS</name>
    <name evidence="11" type="ORF">JCM17844_04990</name>
    <name evidence="12" type="ORF">JCM17845_17650</name>
</gene>
<dbReference type="GO" id="GO:0004831">
    <property type="term" value="F:tyrosine-tRNA ligase activity"/>
    <property type="evidence" value="ECO:0007669"/>
    <property type="project" value="UniProtKB-UniRule"/>
</dbReference>
<evidence type="ECO:0000313" key="14">
    <source>
        <dbReference type="Proteomes" id="UP000325187"/>
    </source>
</evidence>
<protein>
    <recommendedName>
        <fullName evidence="8">Tyrosine--tRNA ligase</fullName>
        <ecNumber evidence="8">6.1.1.1</ecNumber>
    </recommendedName>
    <alternativeName>
        <fullName evidence="8">Tyrosyl-tRNA synthetase</fullName>
        <shortName evidence="8">TyrRS</shortName>
    </alternativeName>
</protein>
<keyword evidence="1 8" id="KW-0436">Ligase</keyword>
<dbReference type="SUPFAM" id="SSF52374">
    <property type="entry name" value="Nucleotidylyl transferase"/>
    <property type="match status" value="1"/>
</dbReference>
<evidence type="ECO:0000256" key="9">
    <source>
        <dbReference type="PROSITE-ProRule" id="PRU00182"/>
    </source>
</evidence>
<feature type="domain" description="Tyrosine--tRNA ligase SYY-like C-terminal" evidence="10">
    <location>
        <begin position="323"/>
        <end position="405"/>
    </location>
</feature>
<dbReference type="CDD" id="cd00805">
    <property type="entry name" value="TyrRS_core"/>
    <property type="match status" value="1"/>
</dbReference>
<evidence type="ECO:0000256" key="7">
    <source>
        <dbReference type="ARBA" id="ARBA00048248"/>
    </source>
</evidence>
<keyword evidence="6 8" id="KW-0030">Aminoacyl-tRNA synthetase</keyword>
<sequence length="408" mass="45044">MRVLDERGFLFQATDAEALDALAQKQILPCYIGFDCTAPSLHVGSLVQIMMLRWVQKTGHKPIALMGGGTTRIGDPTGRDDARKLLTDDDIAQNMAGIKTIFSRLIDFNDSETGGIMVNNADWLDGLEYVPFLRDVGRHFTINRMLTFDSVKLRLERETPMTFLEFNYMILQAYDFVELARRYGCRVQLGGSDQWGNIINGIELGRRMEGRELLGLTSPLITKSDGSKMGKTASGAVWLNEEALPAYDYYQFWRNTPDADVGRFLRLFTELDLGEIAKLEALGGAEINEAKKILAFEATRLARGEEAAKQAGKTATETFEQGASSQGLPTVHIDGARFDAGMGVLELFVDAGLAASRKEVRRLIAQNGARLNDVPISDEAYQVTASDFDGDVVKLSAGKKRHALVMKS</sequence>
<accession>A0A5A7MYR9</accession>
<evidence type="ECO:0000259" key="10">
    <source>
        <dbReference type="Pfam" id="PF22421"/>
    </source>
</evidence>
<dbReference type="Proteomes" id="UP000322084">
    <property type="component" value="Unassembled WGS sequence"/>
</dbReference>
<keyword evidence="8" id="KW-0963">Cytoplasm</keyword>
<dbReference type="GO" id="GO:0003723">
    <property type="term" value="F:RNA binding"/>
    <property type="evidence" value="ECO:0007669"/>
    <property type="project" value="UniProtKB-KW"/>
</dbReference>
<dbReference type="Gene3D" id="3.10.290.10">
    <property type="entry name" value="RNA-binding S4 domain"/>
    <property type="match status" value="1"/>
</dbReference>
<feature type="binding site" evidence="8">
    <location>
        <position position="31"/>
    </location>
    <ligand>
        <name>L-tyrosine</name>
        <dbReference type="ChEBI" id="CHEBI:58315"/>
    </ligand>
</feature>
<dbReference type="InterPro" id="IPR036986">
    <property type="entry name" value="S4_RNA-bd_sf"/>
</dbReference>
<dbReference type="GO" id="GO:0006437">
    <property type="term" value="P:tyrosyl-tRNA aminoacylation"/>
    <property type="evidence" value="ECO:0007669"/>
    <property type="project" value="UniProtKB-UniRule"/>
</dbReference>
<keyword evidence="2 8" id="KW-0547">Nucleotide-binding</keyword>
<evidence type="ECO:0000256" key="1">
    <source>
        <dbReference type="ARBA" id="ARBA00022598"/>
    </source>
</evidence>
<dbReference type="AlphaFoldDB" id="A0A5A7MYR9"/>
<dbReference type="PRINTS" id="PR01040">
    <property type="entry name" value="TRNASYNTHTYR"/>
</dbReference>
<evidence type="ECO:0000256" key="4">
    <source>
        <dbReference type="ARBA" id="ARBA00022884"/>
    </source>
</evidence>
<dbReference type="InterPro" id="IPR024107">
    <property type="entry name" value="Tyr-tRNA-ligase_bac_1"/>
</dbReference>
<organism evidence="12 14">
    <name type="scientific">Iodidimonas gelatinilytica</name>
    <dbReference type="NCBI Taxonomy" id="1236966"/>
    <lineage>
        <taxon>Bacteria</taxon>
        <taxon>Pseudomonadati</taxon>
        <taxon>Pseudomonadota</taxon>
        <taxon>Alphaproteobacteria</taxon>
        <taxon>Iodidimonadales</taxon>
        <taxon>Iodidimonadaceae</taxon>
        <taxon>Iodidimonas</taxon>
    </lineage>
</organism>
<dbReference type="SUPFAM" id="SSF55174">
    <property type="entry name" value="Alpha-L RNA-binding motif"/>
    <property type="match status" value="1"/>
</dbReference>
<reference evidence="13 14" key="1">
    <citation type="submission" date="2019-09" db="EMBL/GenBank/DDBJ databases">
        <title>NBRP : Genome information of microbial organism related human and environment.</title>
        <authorList>
            <person name="Hattori M."/>
            <person name="Oshima K."/>
            <person name="Inaba H."/>
            <person name="Suda W."/>
            <person name="Sakamoto M."/>
            <person name="Iino T."/>
            <person name="Kitahara M."/>
            <person name="Oshida Y."/>
            <person name="Iida T."/>
            <person name="Kudo T."/>
            <person name="Itoh T."/>
            <person name="Ohkuma M."/>
        </authorList>
    </citation>
    <scope>NUCLEOTIDE SEQUENCE [LARGE SCALE GENOMIC DNA]</scope>
    <source>
        <strain evidence="11 13">Hi-2</strain>
        <strain evidence="12 14">Mie-1</strain>
    </source>
</reference>
<proteinExistence type="inferred from homology"/>
<comment type="caution">
    <text evidence="12">The sequence shown here is derived from an EMBL/GenBank/DDBJ whole genome shotgun (WGS) entry which is preliminary data.</text>
</comment>
<feature type="binding site" evidence="8">
    <location>
        <position position="172"/>
    </location>
    <ligand>
        <name>L-tyrosine</name>
        <dbReference type="ChEBI" id="CHEBI:58315"/>
    </ligand>
</feature>
<dbReference type="Pfam" id="PF22421">
    <property type="entry name" value="SYY_C-terminal"/>
    <property type="match status" value="1"/>
</dbReference>
<dbReference type="PANTHER" id="PTHR11766">
    <property type="entry name" value="TYROSYL-TRNA SYNTHETASE"/>
    <property type="match status" value="1"/>
</dbReference>
<dbReference type="FunFam" id="1.10.240.10:FF:000001">
    <property type="entry name" value="Tyrosine--tRNA ligase"/>
    <property type="match status" value="1"/>
</dbReference>
<dbReference type="PANTHER" id="PTHR11766:SF0">
    <property type="entry name" value="TYROSINE--TRNA LIGASE, MITOCHONDRIAL"/>
    <property type="match status" value="1"/>
</dbReference>
<dbReference type="InterPro" id="IPR024088">
    <property type="entry name" value="Tyr-tRNA-ligase_bac-type"/>
</dbReference>